<reference evidence="1 2" key="1">
    <citation type="submission" date="2016-07" db="EMBL/GenBank/DDBJ databases">
        <title>Pervasive Adenine N6-methylation of Active Genes in Fungi.</title>
        <authorList>
            <consortium name="DOE Joint Genome Institute"/>
            <person name="Mondo S.J."/>
            <person name="Dannebaum R.O."/>
            <person name="Kuo R.C."/>
            <person name="Labutti K."/>
            <person name="Haridas S."/>
            <person name="Kuo A."/>
            <person name="Salamov A."/>
            <person name="Ahrendt S.R."/>
            <person name="Lipzen A."/>
            <person name="Sullivan W."/>
            <person name="Andreopoulos W.B."/>
            <person name="Clum A."/>
            <person name="Lindquist E."/>
            <person name="Daum C."/>
            <person name="Ramamoorthy G.K."/>
            <person name="Gryganskyi A."/>
            <person name="Culley D."/>
            <person name="Magnuson J.K."/>
            <person name="James T.Y."/>
            <person name="O'Malley M.A."/>
            <person name="Stajich J.E."/>
            <person name="Spatafora J.W."/>
            <person name="Visel A."/>
            <person name="Grigoriev I.V."/>
        </authorList>
    </citation>
    <scope>NUCLEOTIDE SEQUENCE [LARGE SCALE GENOMIC DNA]</scope>
    <source>
        <strain evidence="1 2">NRRL 3301</strain>
    </source>
</reference>
<dbReference type="OrthoDB" id="2279050at2759"/>
<evidence type="ECO:0000313" key="1">
    <source>
        <dbReference type="EMBL" id="ORX48054.1"/>
    </source>
</evidence>
<dbReference type="Proteomes" id="UP000242146">
    <property type="component" value="Unassembled WGS sequence"/>
</dbReference>
<protein>
    <submittedName>
        <fullName evidence="1">Uncharacterized protein</fullName>
    </submittedName>
</protein>
<evidence type="ECO:0000313" key="2">
    <source>
        <dbReference type="Proteomes" id="UP000242146"/>
    </source>
</evidence>
<keyword evidence="2" id="KW-1185">Reference proteome</keyword>
<organism evidence="1 2">
    <name type="scientific">Hesseltinella vesiculosa</name>
    <dbReference type="NCBI Taxonomy" id="101127"/>
    <lineage>
        <taxon>Eukaryota</taxon>
        <taxon>Fungi</taxon>
        <taxon>Fungi incertae sedis</taxon>
        <taxon>Mucoromycota</taxon>
        <taxon>Mucoromycotina</taxon>
        <taxon>Mucoromycetes</taxon>
        <taxon>Mucorales</taxon>
        <taxon>Cunninghamellaceae</taxon>
        <taxon>Hesseltinella</taxon>
    </lineage>
</organism>
<gene>
    <name evidence="1" type="ORF">DM01DRAFT_1135250</name>
</gene>
<dbReference type="AlphaFoldDB" id="A0A1X2G929"/>
<name>A0A1X2G929_9FUNG</name>
<sequence length="191" mass="21373">MSNILNLIDPMMVNVVTSVLDKNEVNQLKGDKSESECGMNTECKDMYDALLSNNSDSSSLLAAILYQKRLLVLEQKRPTELYSMLSIMETLVDNFDNWSNKSGATSEMTAYRSCASILEKLFKFTSIQLKDGENISLATKYATELHDVVFPGSQLSHPTGRRIDLLLCGHSSELCTNEWKKANVSPSILHR</sequence>
<proteinExistence type="predicted"/>
<accession>A0A1X2G929</accession>
<comment type="caution">
    <text evidence="1">The sequence shown here is derived from an EMBL/GenBank/DDBJ whole genome shotgun (WGS) entry which is preliminary data.</text>
</comment>
<dbReference type="EMBL" id="MCGT01000031">
    <property type="protein sequence ID" value="ORX48054.1"/>
    <property type="molecule type" value="Genomic_DNA"/>
</dbReference>